<protein>
    <submittedName>
        <fullName evidence="5">Uncharacterized protein</fullName>
    </submittedName>
</protein>
<reference evidence="5" key="1">
    <citation type="journal article" date="2020" name="mSystems">
        <title>Genome- and Community-Level Interaction Insights into Carbon Utilization and Element Cycling Functions of Hydrothermarchaeota in Hydrothermal Sediment.</title>
        <authorList>
            <person name="Zhou Z."/>
            <person name="Liu Y."/>
            <person name="Xu W."/>
            <person name="Pan J."/>
            <person name="Luo Z.H."/>
            <person name="Li M."/>
        </authorList>
    </citation>
    <scope>NUCLEOTIDE SEQUENCE [LARGE SCALE GENOMIC DNA]</scope>
    <source>
        <strain evidence="5">HyVt-535</strain>
    </source>
</reference>
<feature type="chain" id="PRO_5028422616" evidence="4">
    <location>
        <begin position="19"/>
        <end position="210"/>
    </location>
</feature>
<dbReference type="EMBL" id="DROM01000398">
    <property type="protein sequence ID" value="HHH13887.1"/>
    <property type="molecule type" value="Genomic_DNA"/>
</dbReference>
<keyword evidence="1" id="KW-0677">Repeat</keyword>
<dbReference type="AlphaFoldDB" id="A0A7C5NAU1"/>
<dbReference type="PROSITE" id="PS50088">
    <property type="entry name" value="ANK_REPEAT"/>
    <property type="match status" value="2"/>
</dbReference>
<dbReference type="SMART" id="SM00248">
    <property type="entry name" value="ANK"/>
    <property type="match status" value="4"/>
</dbReference>
<evidence type="ECO:0000313" key="5">
    <source>
        <dbReference type="EMBL" id="HHH13887.1"/>
    </source>
</evidence>
<sequence length="210" mass="22994">MKTALPLILALLLVTACSGPEKPTVTLYLAMQRGDIEQIERHIRWGSDMNRLNREGYTPLQVAVKNGRTAIVRLLLRSGVEVDKPDREGRTALWHAIMGGHTLIADLLRKAGAHMEATAWMLDAAHLGMRKRETVEYLVRHGADLEARDEKGDTPLLIAIRQGNHKLAKHLVKAGADVRAVDAQGRSALQIANSLGLGDIALLLKRNGAT</sequence>
<keyword evidence="2 3" id="KW-0040">ANK repeat</keyword>
<proteinExistence type="predicted"/>
<dbReference type="Gene3D" id="1.25.40.20">
    <property type="entry name" value="Ankyrin repeat-containing domain"/>
    <property type="match status" value="2"/>
</dbReference>
<dbReference type="InterPro" id="IPR036770">
    <property type="entry name" value="Ankyrin_rpt-contain_sf"/>
</dbReference>
<dbReference type="SUPFAM" id="SSF48403">
    <property type="entry name" value="Ankyrin repeat"/>
    <property type="match status" value="1"/>
</dbReference>
<dbReference type="PRINTS" id="PR01415">
    <property type="entry name" value="ANKYRIN"/>
</dbReference>
<evidence type="ECO:0000256" key="3">
    <source>
        <dbReference type="PROSITE-ProRule" id="PRU00023"/>
    </source>
</evidence>
<keyword evidence="4" id="KW-0732">Signal</keyword>
<feature type="repeat" description="ANK" evidence="3">
    <location>
        <begin position="55"/>
        <end position="87"/>
    </location>
</feature>
<evidence type="ECO:0000256" key="4">
    <source>
        <dbReference type="SAM" id="SignalP"/>
    </source>
</evidence>
<dbReference type="Pfam" id="PF12796">
    <property type="entry name" value="Ank_2"/>
    <property type="match status" value="2"/>
</dbReference>
<name>A0A7C5NAU1_9GAMM</name>
<evidence type="ECO:0000256" key="2">
    <source>
        <dbReference type="ARBA" id="ARBA00023043"/>
    </source>
</evidence>
<dbReference type="PANTHER" id="PTHR24171">
    <property type="entry name" value="ANKYRIN REPEAT DOMAIN-CONTAINING PROTEIN 39-RELATED"/>
    <property type="match status" value="1"/>
</dbReference>
<comment type="caution">
    <text evidence="5">The sequence shown here is derived from an EMBL/GenBank/DDBJ whole genome shotgun (WGS) entry which is preliminary data.</text>
</comment>
<dbReference type="PROSITE" id="PS50297">
    <property type="entry name" value="ANK_REP_REGION"/>
    <property type="match status" value="2"/>
</dbReference>
<gene>
    <name evidence="5" type="ORF">ENJ98_06580</name>
</gene>
<feature type="repeat" description="ANK" evidence="3">
    <location>
        <begin position="151"/>
        <end position="183"/>
    </location>
</feature>
<dbReference type="Proteomes" id="UP000886100">
    <property type="component" value="Unassembled WGS sequence"/>
</dbReference>
<dbReference type="InterPro" id="IPR002110">
    <property type="entry name" value="Ankyrin_rpt"/>
</dbReference>
<feature type="signal peptide" evidence="4">
    <location>
        <begin position="1"/>
        <end position="18"/>
    </location>
</feature>
<accession>A0A7C5NAU1</accession>
<dbReference type="PROSITE" id="PS51257">
    <property type="entry name" value="PROKAR_LIPOPROTEIN"/>
    <property type="match status" value="1"/>
</dbReference>
<evidence type="ECO:0000256" key="1">
    <source>
        <dbReference type="ARBA" id="ARBA00022737"/>
    </source>
</evidence>
<organism evidence="5">
    <name type="scientific">Thiolapillus brandeum</name>
    <dbReference type="NCBI Taxonomy" id="1076588"/>
    <lineage>
        <taxon>Bacteria</taxon>
        <taxon>Pseudomonadati</taxon>
        <taxon>Pseudomonadota</taxon>
        <taxon>Gammaproteobacteria</taxon>
        <taxon>Chromatiales</taxon>
        <taxon>Sedimenticolaceae</taxon>
        <taxon>Thiolapillus</taxon>
    </lineage>
</organism>